<evidence type="ECO:0000313" key="6">
    <source>
        <dbReference type="Proteomes" id="UP001331761"/>
    </source>
</evidence>
<evidence type="ECO:0000259" key="4">
    <source>
        <dbReference type="SMART" id="SM00322"/>
    </source>
</evidence>
<dbReference type="InterPro" id="IPR036612">
    <property type="entry name" value="KH_dom_type_1_sf"/>
</dbReference>
<dbReference type="PROSITE" id="PS50084">
    <property type="entry name" value="KH_TYPE_1"/>
    <property type="match status" value="2"/>
</dbReference>
<organism evidence="5 6">
    <name type="scientific">Trichostrongylus colubriformis</name>
    <name type="common">Black scour worm</name>
    <dbReference type="NCBI Taxonomy" id="6319"/>
    <lineage>
        <taxon>Eukaryota</taxon>
        <taxon>Metazoa</taxon>
        <taxon>Ecdysozoa</taxon>
        <taxon>Nematoda</taxon>
        <taxon>Chromadorea</taxon>
        <taxon>Rhabditida</taxon>
        <taxon>Rhabditina</taxon>
        <taxon>Rhabditomorpha</taxon>
        <taxon>Strongyloidea</taxon>
        <taxon>Trichostrongylidae</taxon>
        <taxon>Trichostrongylus</taxon>
    </lineage>
</organism>
<evidence type="ECO:0000256" key="1">
    <source>
        <dbReference type="ARBA" id="ARBA00022737"/>
    </source>
</evidence>
<accession>A0AAN8IEA3</accession>
<dbReference type="Gene3D" id="3.30.1370.10">
    <property type="entry name" value="K Homology domain, type 1"/>
    <property type="match status" value="2"/>
</dbReference>
<proteinExistence type="predicted"/>
<keyword evidence="1" id="KW-0677">Repeat</keyword>
<feature type="transmembrane region" description="Helical" evidence="3">
    <location>
        <begin position="46"/>
        <end position="71"/>
    </location>
</feature>
<keyword evidence="6" id="KW-1185">Reference proteome</keyword>
<sequence>MAFEKKEKGERVFFEAEVRQTIQSLQWLIYDNYNTTRRIESTVNSIYRITIALLVIVVLLVVGIIVFVCVLGCRKYQSERVSVDYANEPDVVVDHEKDCSDPAPKRKRCQSVDSVSVRILVTPAEAGALLGKKGERMKAVTRENECIVRLSDEPQAGSTDRVCFVKGTVPNVIAAVASLIKTLGEVCSESDELGNMILVDVLRKRCGALPNGTNFASTVVKECNKSSTFLELEVPSKLIGAVLGRQGQMLRDIERYSLCKIQLCEKEATTDAKRMLRITGSEEHLNLGKWMVERAINEAQVRRIR</sequence>
<dbReference type="AlphaFoldDB" id="A0AAN8IEA3"/>
<evidence type="ECO:0000313" key="5">
    <source>
        <dbReference type="EMBL" id="KAK5971444.1"/>
    </source>
</evidence>
<dbReference type="SUPFAM" id="SSF54791">
    <property type="entry name" value="Eukaryotic type KH-domain (KH-domain type I)"/>
    <property type="match status" value="2"/>
</dbReference>
<dbReference type="CDD" id="cd00105">
    <property type="entry name" value="KH-I"/>
    <property type="match status" value="1"/>
</dbReference>
<keyword evidence="3" id="KW-0472">Membrane</keyword>
<keyword evidence="2" id="KW-0694">RNA-binding</keyword>
<dbReference type="EMBL" id="WIXE01017772">
    <property type="protein sequence ID" value="KAK5971444.1"/>
    <property type="molecule type" value="Genomic_DNA"/>
</dbReference>
<protein>
    <recommendedName>
        <fullName evidence="4">K Homology domain-containing protein</fullName>
    </recommendedName>
</protein>
<keyword evidence="3" id="KW-0812">Transmembrane</keyword>
<comment type="caution">
    <text evidence="5">The sequence shown here is derived from an EMBL/GenBank/DDBJ whole genome shotgun (WGS) entry which is preliminary data.</text>
</comment>
<feature type="domain" description="K Homology" evidence="4">
    <location>
        <begin position="226"/>
        <end position="297"/>
    </location>
</feature>
<reference evidence="5 6" key="1">
    <citation type="submission" date="2019-10" db="EMBL/GenBank/DDBJ databases">
        <title>Assembly and Annotation for the nematode Trichostrongylus colubriformis.</title>
        <authorList>
            <person name="Martin J."/>
        </authorList>
    </citation>
    <scope>NUCLEOTIDE SEQUENCE [LARGE SCALE GENOMIC DNA]</scope>
    <source>
        <strain evidence="5">G859</strain>
        <tissue evidence="5">Whole worm</tissue>
    </source>
</reference>
<dbReference type="SMART" id="SM00322">
    <property type="entry name" value="KH"/>
    <property type="match status" value="2"/>
</dbReference>
<keyword evidence="3" id="KW-1133">Transmembrane helix</keyword>
<evidence type="ECO:0000256" key="3">
    <source>
        <dbReference type="SAM" id="Phobius"/>
    </source>
</evidence>
<dbReference type="InterPro" id="IPR004087">
    <property type="entry name" value="KH_dom"/>
</dbReference>
<dbReference type="PANTHER" id="PTHR10288">
    <property type="entry name" value="KH DOMAIN CONTAINING RNA BINDING PROTEIN"/>
    <property type="match status" value="1"/>
</dbReference>
<gene>
    <name evidence="5" type="ORF">GCK32_014244</name>
</gene>
<dbReference type="GO" id="GO:0003723">
    <property type="term" value="F:RNA binding"/>
    <property type="evidence" value="ECO:0007669"/>
    <property type="project" value="UniProtKB-UniRule"/>
</dbReference>
<feature type="domain" description="K Homology" evidence="4">
    <location>
        <begin position="113"/>
        <end position="185"/>
    </location>
</feature>
<dbReference type="Proteomes" id="UP001331761">
    <property type="component" value="Unassembled WGS sequence"/>
</dbReference>
<dbReference type="Pfam" id="PF00013">
    <property type="entry name" value="KH_1"/>
    <property type="match status" value="2"/>
</dbReference>
<evidence type="ECO:0000256" key="2">
    <source>
        <dbReference type="PROSITE-ProRule" id="PRU00117"/>
    </source>
</evidence>
<name>A0AAN8IEA3_TRICO</name>
<dbReference type="InterPro" id="IPR004088">
    <property type="entry name" value="KH_dom_type_1"/>
</dbReference>